<name>A0A846QIW9_9BACT</name>
<dbReference type="GO" id="GO:0000028">
    <property type="term" value="P:ribosomal small subunit assembly"/>
    <property type="evidence" value="ECO:0007669"/>
    <property type="project" value="TreeGrafter"/>
</dbReference>
<keyword evidence="2 3" id="KW-0690">Ribosome biogenesis</keyword>
<dbReference type="GO" id="GO:0006412">
    <property type="term" value="P:translation"/>
    <property type="evidence" value="ECO:0007669"/>
    <property type="project" value="TreeGrafter"/>
</dbReference>
<dbReference type="InterPro" id="IPR035956">
    <property type="entry name" value="RimP_N_sf"/>
</dbReference>
<dbReference type="Gene3D" id="2.30.30.180">
    <property type="entry name" value="Ribosome maturation factor RimP, C-terminal domain"/>
    <property type="match status" value="1"/>
</dbReference>
<comment type="similarity">
    <text evidence="3">Belongs to the RimP family.</text>
</comment>
<dbReference type="Gene3D" id="3.30.300.70">
    <property type="entry name" value="RimP-like superfamily, N-terminal"/>
    <property type="match status" value="1"/>
</dbReference>
<dbReference type="CDD" id="cd01734">
    <property type="entry name" value="YlxS_C"/>
    <property type="match status" value="1"/>
</dbReference>
<dbReference type="PANTHER" id="PTHR33867">
    <property type="entry name" value="RIBOSOME MATURATION FACTOR RIMP"/>
    <property type="match status" value="1"/>
</dbReference>
<comment type="caution">
    <text evidence="6">The sequence shown here is derived from an EMBL/GenBank/DDBJ whole genome shotgun (WGS) entry which is preliminary data.</text>
</comment>
<sequence>MNAQLIQELEDLIRPMAEALGLDLWGLDFATGGNSSILRVYVDTEDGVTIDECARLSRDVSVALDVEDIISTRYTLEVSSPGLDRKFFDPAQMVPYIGQNVSVALIEALDGRKGYSGKLVAVEAQTITIEDGEGTVTCNWDEIKKANLRYAFPVPGTKGKKG</sequence>
<evidence type="ECO:0000259" key="4">
    <source>
        <dbReference type="Pfam" id="PF02576"/>
    </source>
</evidence>
<dbReference type="InterPro" id="IPR028998">
    <property type="entry name" value="RimP_C"/>
</dbReference>
<dbReference type="PANTHER" id="PTHR33867:SF1">
    <property type="entry name" value="RIBOSOME MATURATION FACTOR RIMP"/>
    <property type="match status" value="1"/>
</dbReference>
<reference evidence="6 7" key="1">
    <citation type="submission" date="2020-03" db="EMBL/GenBank/DDBJ databases">
        <title>Genomic Encyclopedia of Type Strains, Phase IV (KMG-IV): sequencing the most valuable type-strain genomes for metagenomic binning, comparative biology and taxonomic classification.</title>
        <authorList>
            <person name="Goeker M."/>
        </authorList>
    </citation>
    <scope>NUCLEOTIDE SEQUENCE [LARGE SCALE GENOMIC DNA]</scope>
    <source>
        <strain evidence="6 7">DSM 24233</strain>
    </source>
</reference>
<feature type="domain" description="Ribosome maturation factor RimP N-terminal" evidence="4">
    <location>
        <begin position="12"/>
        <end position="84"/>
    </location>
</feature>
<dbReference type="SUPFAM" id="SSF75420">
    <property type="entry name" value="YhbC-like, N-terminal domain"/>
    <property type="match status" value="1"/>
</dbReference>
<dbReference type="EMBL" id="JAATJA010000001">
    <property type="protein sequence ID" value="NJB66987.1"/>
    <property type="molecule type" value="Genomic_DNA"/>
</dbReference>
<dbReference type="InterPro" id="IPR028989">
    <property type="entry name" value="RimP_N"/>
</dbReference>
<evidence type="ECO:0000256" key="2">
    <source>
        <dbReference type="ARBA" id="ARBA00022517"/>
    </source>
</evidence>
<dbReference type="InterPro" id="IPR036847">
    <property type="entry name" value="RimP_C_sf"/>
</dbReference>
<protein>
    <recommendedName>
        <fullName evidence="3">Ribosome maturation factor RimP</fullName>
    </recommendedName>
</protein>
<evidence type="ECO:0000313" key="7">
    <source>
        <dbReference type="Proteomes" id="UP000580856"/>
    </source>
</evidence>
<dbReference type="HAMAP" id="MF_01077">
    <property type="entry name" value="RimP"/>
    <property type="match status" value="1"/>
</dbReference>
<evidence type="ECO:0000256" key="1">
    <source>
        <dbReference type="ARBA" id="ARBA00022490"/>
    </source>
</evidence>
<proteinExistence type="inferred from homology"/>
<keyword evidence="1 3" id="KW-0963">Cytoplasm</keyword>
<comment type="subcellular location">
    <subcellularLocation>
        <location evidence="3">Cytoplasm</location>
    </subcellularLocation>
</comment>
<dbReference type="InterPro" id="IPR003728">
    <property type="entry name" value="Ribosome_maturation_RimP"/>
</dbReference>
<dbReference type="FunFam" id="3.30.300.70:FF:000001">
    <property type="entry name" value="Ribosome maturation factor RimP"/>
    <property type="match status" value="1"/>
</dbReference>
<dbReference type="AlphaFoldDB" id="A0A846QIW9"/>
<evidence type="ECO:0000256" key="3">
    <source>
        <dbReference type="HAMAP-Rule" id="MF_01077"/>
    </source>
</evidence>
<accession>A0A846QIW9</accession>
<keyword evidence="7" id="KW-1185">Reference proteome</keyword>
<evidence type="ECO:0000313" key="6">
    <source>
        <dbReference type="EMBL" id="NJB66987.1"/>
    </source>
</evidence>
<gene>
    <name evidence="3" type="primary">rimP</name>
    <name evidence="6" type="ORF">GGQ74_000627</name>
</gene>
<dbReference type="Proteomes" id="UP000580856">
    <property type="component" value="Unassembled WGS sequence"/>
</dbReference>
<dbReference type="RefSeq" id="WP_167940079.1">
    <property type="nucleotide sequence ID" value="NZ_JAATJA010000001.1"/>
</dbReference>
<dbReference type="Pfam" id="PF17384">
    <property type="entry name" value="DUF150_C"/>
    <property type="match status" value="1"/>
</dbReference>
<comment type="function">
    <text evidence="3">Required for maturation of 30S ribosomal subunits.</text>
</comment>
<evidence type="ECO:0000259" key="5">
    <source>
        <dbReference type="Pfam" id="PF17384"/>
    </source>
</evidence>
<dbReference type="Pfam" id="PF02576">
    <property type="entry name" value="RimP_N"/>
    <property type="match status" value="1"/>
</dbReference>
<organism evidence="6 7">
    <name type="scientific">Desulfobaculum xiamenense</name>
    <dbReference type="NCBI Taxonomy" id="995050"/>
    <lineage>
        <taxon>Bacteria</taxon>
        <taxon>Pseudomonadati</taxon>
        <taxon>Thermodesulfobacteriota</taxon>
        <taxon>Desulfovibrionia</taxon>
        <taxon>Desulfovibrionales</taxon>
        <taxon>Desulfovibrionaceae</taxon>
        <taxon>Desulfobaculum</taxon>
    </lineage>
</organism>
<dbReference type="GO" id="GO:0005829">
    <property type="term" value="C:cytosol"/>
    <property type="evidence" value="ECO:0007669"/>
    <property type="project" value="TreeGrafter"/>
</dbReference>
<dbReference type="SUPFAM" id="SSF74942">
    <property type="entry name" value="YhbC-like, C-terminal domain"/>
    <property type="match status" value="1"/>
</dbReference>
<feature type="domain" description="Ribosome maturation factor RimP C-terminal" evidence="5">
    <location>
        <begin position="94"/>
        <end position="152"/>
    </location>
</feature>